<dbReference type="SUPFAM" id="SSF51905">
    <property type="entry name" value="FAD/NAD(P)-binding domain"/>
    <property type="match status" value="1"/>
</dbReference>
<proteinExistence type="predicted"/>
<evidence type="ECO:0000256" key="3">
    <source>
        <dbReference type="ARBA" id="ARBA00023002"/>
    </source>
</evidence>
<dbReference type="PRINTS" id="PR00368">
    <property type="entry name" value="FADPNR"/>
</dbReference>
<dbReference type="Pfam" id="PF07992">
    <property type="entry name" value="Pyr_redox_2"/>
    <property type="match status" value="1"/>
</dbReference>
<dbReference type="InterPro" id="IPR023753">
    <property type="entry name" value="FAD/NAD-binding_dom"/>
</dbReference>
<dbReference type="GO" id="GO:0016668">
    <property type="term" value="F:oxidoreductase activity, acting on a sulfur group of donors, NAD(P) as acceptor"/>
    <property type="evidence" value="ECO:0007669"/>
    <property type="project" value="UniProtKB-ARBA"/>
</dbReference>
<accession>A0A7J3I591</accession>
<gene>
    <name evidence="7" type="ORF">ENT87_00155</name>
</gene>
<dbReference type="InterPro" id="IPR036188">
    <property type="entry name" value="FAD/NAD-bd_sf"/>
</dbReference>
<evidence type="ECO:0000256" key="2">
    <source>
        <dbReference type="ARBA" id="ARBA00022827"/>
    </source>
</evidence>
<reference evidence="7" key="1">
    <citation type="journal article" date="2020" name="mSystems">
        <title>Genome- and Community-Level Interaction Insights into Carbon Utilization and Element Cycling Functions of Hydrothermarchaeota in Hydrothermal Sediment.</title>
        <authorList>
            <person name="Zhou Z."/>
            <person name="Liu Y."/>
            <person name="Xu W."/>
            <person name="Pan J."/>
            <person name="Luo Z.H."/>
            <person name="Li M."/>
        </authorList>
    </citation>
    <scope>NUCLEOTIDE SEQUENCE [LARGE SCALE GENOMIC DNA]</scope>
    <source>
        <strain evidence="7">SpSt-618</strain>
    </source>
</reference>
<dbReference type="PRINTS" id="PR00469">
    <property type="entry name" value="PNDRDTASEII"/>
</dbReference>
<keyword evidence="1" id="KW-0285">Flavoprotein</keyword>
<keyword evidence="2" id="KW-0274">FAD</keyword>
<dbReference type="PANTHER" id="PTHR48105">
    <property type="entry name" value="THIOREDOXIN REDUCTASE 1-RELATED-RELATED"/>
    <property type="match status" value="1"/>
</dbReference>
<evidence type="ECO:0000313" key="7">
    <source>
        <dbReference type="EMBL" id="HGN35956.1"/>
    </source>
</evidence>
<keyword evidence="5" id="KW-0676">Redox-active center</keyword>
<dbReference type="PROSITE" id="PS00573">
    <property type="entry name" value="PYRIDINE_REDOX_2"/>
    <property type="match status" value="1"/>
</dbReference>
<keyword evidence="4" id="KW-1015">Disulfide bond</keyword>
<keyword evidence="3" id="KW-0560">Oxidoreductase</keyword>
<dbReference type="InterPro" id="IPR050097">
    <property type="entry name" value="Ferredoxin-NADP_redctase_2"/>
</dbReference>
<evidence type="ECO:0000256" key="4">
    <source>
        <dbReference type="ARBA" id="ARBA00023157"/>
    </source>
</evidence>
<evidence type="ECO:0000256" key="5">
    <source>
        <dbReference type="ARBA" id="ARBA00023284"/>
    </source>
</evidence>
<dbReference type="InterPro" id="IPR008255">
    <property type="entry name" value="Pyr_nucl-diS_OxRdtase_2_AS"/>
</dbReference>
<organism evidence="7">
    <name type="scientific">Ignisphaera aggregans</name>
    <dbReference type="NCBI Taxonomy" id="334771"/>
    <lineage>
        <taxon>Archaea</taxon>
        <taxon>Thermoproteota</taxon>
        <taxon>Thermoprotei</taxon>
        <taxon>Desulfurococcales</taxon>
        <taxon>Desulfurococcaceae</taxon>
        <taxon>Ignisphaera</taxon>
    </lineage>
</organism>
<evidence type="ECO:0000256" key="1">
    <source>
        <dbReference type="ARBA" id="ARBA00022630"/>
    </source>
</evidence>
<name>A0A7J3I591_9CREN</name>
<dbReference type="EMBL" id="DTAI01000007">
    <property type="protein sequence ID" value="HGN35956.1"/>
    <property type="molecule type" value="Genomic_DNA"/>
</dbReference>
<evidence type="ECO:0000259" key="6">
    <source>
        <dbReference type="Pfam" id="PF07992"/>
    </source>
</evidence>
<feature type="domain" description="FAD/NAD(P)-binding" evidence="6">
    <location>
        <begin position="16"/>
        <end position="308"/>
    </location>
</feature>
<comment type="caution">
    <text evidence="7">The sequence shown here is derived from an EMBL/GenBank/DDBJ whole genome shotgun (WGS) entry which is preliminary data.</text>
</comment>
<dbReference type="AlphaFoldDB" id="A0A7J3I591"/>
<dbReference type="Gene3D" id="3.50.50.60">
    <property type="entry name" value="FAD/NAD(P)-binding domain"/>
    <property type="match status" value="2"/>
</dbReference>
<protein>
    <submittedName>
        <fullName evidence="7">FAD-binding protein</fullName>
    </submittedName>
</protein>
<sequence length="325" mass="35401">MSKFKIVLPREVEGVYDCVVVGAGPAGLTATLYLARLNVKVIVVSRDIGGQMATAPLVDDYPGIPSVPGAKLAEMFEEHVRRYGVPIVVGDSVRSVVKNNDIWCIETESGRRVCSYAVILAIGTIKRKLNVPGEDRFIGRGISYCAVCDGIFFKNGIVAVVGGGDSALTSALYLSSIAKKVYLIHRRDSFRAFPYYVERIRRDPKIEPIMNSIVVEIVGEKKVSGIRIRNTVSGEERTLAVDGVFVEIGSEPPKEFLKSIGLELDDRGYVAVNPDMSTNLPGIYACGDVAGGRYKYRFEQIITAAAEGAIAADAVYKYLLKIKKP</sequence>